<sequence length="390" mass="44069">MKIKQRASDFRVEELTDVSAVSVGEFALYRLEKTGWTTPDALAIVRKRWDIDARRLSSGGLKDRHAETSQYFTIYRGPTRNLAHERINVTYLGRATEPFTSQNIIANRFAVTLRDLNAAAETAALAAADSIASVGLPNYFDDQRFGSVGEDHAFIAREMVFGRFEEALKLALTAPYEFDRAEQKREKDILRRHWGRWAECAAQLPYGHVRGLILHLSTNPGDFRNAVARLHPELQGLYLSVYQSALWNRILDRWLRDTFPTADLGAIELRLGTFAAPLQVPENLLPPWTSYTLPLPSARIKPEPGAWWATVAEAVLAEDGLTLGELKIPGLRKPFFSKGDRLICVRPTGVRTEPDNDDLHQGRRKITFLFDLPRASYATMFVKRLFATNT</sequence>
<dbReference type="InterPro" id="IPR020103">
    <property type="entry name" value="PsdUridine_synth_cat_dom_sf"/>
</dbReference>
<evidence type="ECO:0000259" key="3">
    <source>
        <dbReference type="PROSITE" id="PS50984"/>
    </source>
</evidence>
<dbReference type="AlphaFoldDB" id="A0A225E1A5"/>
<evidence type="ECO:0000256" key="1">
    <source>
        <dbReference type="ARBA" id="ARBA00007953"/>
    </source>
</evidence>
<dbReference type="PROSITE" id="PS50984">
    <property type="entry name" value="TRUD"/>
    <property type="match status" value="1"/>
</dbReference>
<keyword evidence="5" id="KW-1185">Reference proteome</keyword>
<comment type="similarity">
    <text evidence="1">Belongs to the pseudouridine synthase TruD family.</text>
</comment>
<organism evidence="4 5">
    <name type="scientific">Fimbriiglobus ruber</name>
    <dbReference type="NCBI Taxonomy" id="1908690"/>
    <lineage>
        <taxon>Bacteria</taxon>
        <taxon>Pseudomonadati</taxon>
        <taxon>Planctomycetota</taxon>
        <taxon>Planctomycetia</taxon>
        <taxon>Gemmatales</taxon>
        <taxon>Gemmataceae</taxon>
        <taxon>Fimbriiglobus</taxon>
    </lineage>
</organism>
<dbReference type="Gene3D" id="3.30.70.3160">
    <property type="match status" value="1"/>
</dbReference>
<comment type="caution">
    <text evidence="4">The sequence shown here is derived from an EMBL/GenBank/DDBJ whole genome shotgun (WGS) entry which is preliminary data.</text>
</comment>
<dbReference type="SUPFAM" id="SSF55120">
    <property type="entry name" value="Pseudouridine synthase"/>
    <property type="match status" value="1"/>
</dbReference>
<dbReference type="Gene3D" id="3.30.2350.20">
    <property type="entry name" value="TruD, catalytic domain"/>
    <property type="match status" value="1"/>
</dbReference>
<dbReference type="PANTHER" id="PTHR13326:SF21">
    <property type="entry name" value="PSEUDOURIDYLATE SYNTHASE PUS7L"/>
    <property type="match status" value="1"/>
</dbReference>
<dbReference type="OrthoDB" id="1550679at2"/>
<evidence type="ECO:0000313" key="4">
    <source>
        <dbReference type="EMBL" id="OWK47500.1"/>
    </source>
</evidence>
<gene>
    <name evidence="4" type="ORF">FRUB_01199</name>
</gene>
<dbReference type="InterPro" id="IPR042214">
    <property type="entry name" value="TruD_catalytic"/>
</dbReference>
<dbReference type="GO" id="GO:0009982">
    <property type="term" value="F:pseudouridine synthase activity"/>
    <property type="evidence" value="ECO:0007669"/>
    <property type="project" value="InterPro"/>
</dbReference>
<name>A0A225E1A5_9BACT</name>
<dbReference type="GO" id="GO:0001522">
    <property type="term" value="P:pseudouridine synthesis"/>
    <property type="evidence" value="ECO:0007669"/>
    <property type="project" value="InterPro"/>
</dbReference>
<dbReference type="InterPro" id="IPR001656">
    <property type="entry name" value="PsdUridine_synth_TruD"/>
</dbReference>
<dbReference type="InterPro" id="IPR011760">
    <property type="entry name" value="PsdUridine_synth_TruD_insert"/>
</dbReference>
<evidence type="ECO:0000313" key="5">
    <source>
        <dbReference type="Proteomes" id="UP000214646"/>
    </source>
</evidence>
<dbReference type="Gene3D" id="1.10.1510.30">
    <property type="match status" value="1"/>
</dbReference>
<feature type="domain" description="TRUD" evidence="3">
    <location>
        <begin position="135"/>
        <end position="346"/>
    </location>
</feature>
<dbReference type="EMBL" id="NIDE01000001">
    <property type="protein sequence ID" value="OWK47500.1"/>
    <property type="molecule type" value="Genomic_DNA"/>
</dbReference>
<dbReference type="Proteomes" id="UP000214646">
    <property type="component" value="Unassembled WGS sequence"/>
</dbReference>
<reference evidence="5" key="1">
    <citation type="submission" date="2017-06" db="EMBL/GenBank/DDBJ databases">
        <title>Genome analysis of Fimbriiglobus ruber SP5, the first member of the order Planctomycetales with confirmed chitinolytic capability.</title>
        <authorList>
            <person name="Ravin N.V."/>
            <person name="Rakitin A.L."/>
            <person name="Ivanova A.A."/>
            <person name="Beletsky A.V."/>
            <person name="Kulichevskaya I.S."/>
            <person name="Mardanov A.V."/>
            <person name="Dedysh S.N."/>
        </authorList>
    </citation>
    <scope>NUCLEOTIDE SEQUENCE [LARGE SCALE GENOMIC DNA]</scope>
    <source>
        <strain evidence="5">SP5</strain>
    </source>
</reference>
<dbReference type="GO" id="GO:0003723">
    <property type="term" value="F:RNA binding"/>
    <property type="evidence" value="ECO:0007669"/>
    <property type="project" value="InterPro"/>
</dbReference>
<dbReference type="Pfam" id="PF01142">
    <property type="entry name" value="TruD"/>
    <property type="match status" value="1"/>
</dbReference>
<dbReference type="PANTHER" id="PTHR13326">
    <property type="entry name" value="TRNA PSEUDOURIDINE SYNTHASE D"/>
    <property type="match status" value="1"/>
</dbReference>
<dbReference type="GO" id="GO:0006396">
    <property type="term" value="P:RNA processing"/>
    <property type="evidence" value="ECO:0007669"/>
    <property type="project" value="UniProtKB-ARBA"/>
</dbReference>
<evidence type="ECO:0000256" key="2">
    <source>
        <dbReference type="ARBA" id="ARBA00023235"/>
    </source>
</evidence>
<protein>
    <submittedName>
        <fullName evidence="4">tRNA pseudouridine 13 synthase</fullName>
    </submittedName>
</protein>
<dbReference type="RefSeq" id="WP_088252594.1">
    <property type="nucleotide sequence ID" value="NZ_NIDE01000001.1"/>
</dbReference>
<dbReference type="GO" id="GO:0140098">
    <property type="term" value="F:catalytic activity, acting on RNA"/>
    <property type="evidence" value="ECO:0007669"/>
    <property type="project" value="UniProtKB-ARBA"/>
</dbReference>
<keyword evidence="2" id="KW-0413">Isomerase</keyword>
<accession>A0A225E1A5</accession>
<proteinExistence type="inferred from homology"/>